<accession>A0A4U5LXD6</accession>
<dbReference type="EMBL" id="AZBU02000011">
    <property type="protein sequence ID" value="TKR60870.1"/>
    <property type="molecule type" value="Genomic_DNA"/>
</dbReference>
<evidence type="ECO:0000313" key="4">
    <source>
        <dbReference type="Proteomes" id="UP000298663"/>
    </source>
</evidence>
<reference evidence="3 4" key="1">
    <citation type="journal article" date="2015" name="Genome Biol.">
        <title>Comparative genomics of Steinernema reveals deeply conserved gene regulatory networks.</title>
        <authorList>
            <person name="Dillman A.R."/>
            <person name="Macchietto M."/>
            <person name="Porter C.F."/>
            <person name="Rogers A."/>
            <person name="Williams B."/>
            <person name="Antoshechkin I."/>
            <person name="Lee M.M."/>
            <person name="Goodwin Z."/>
            <person name="Lu X."/>
            <person name="Lewis E.E."/>
            <person name="Goodrich-Blair H."/>
            <person name="Stock S.P."/>
            <person name="Adams B.J."/>
            <person name="Sternberg P.W."/>
            <person name="Mortazavi A."/>
        </authorList>
    </citation>
    <scope>NUCLEOTIDE SEQUENCE [LARGE SCALE GENOMIC DNA]</scope>
    <source>
        <strain evidence="3 4">ALL</strain>
    </source>
</reference>
<organism evidence="3 4">
    <name type="scientific">Steinernema carpocapsae</name>
    <name type="common">Entomopathogenic nematode</name>
    <dbReference type="NCBI Taxonomy" id="34508"/>
    <lineage>
        <taxon>Eukaryota</taxon>
        <taxon>Metazoa</taxon>
        <taxon>Ecdysozoa</taxon>
        <taxon>Nematoda</taxon>
        <taxon>Chromadorea</taxon>
        <taxon>Rhabditida</taxon>
        <taxon>Tylenchina</taxon>
        <taxon>Panagrolaimomorpha</taxon>
        <taxon>Strongyloidoidea</taxon>
        <taxon>Steinernematidae</taxon>
        <taxon>Steinernema</taxon>
    </lineage>
</organism>
<keyword evidence="4" id="KW-1185">Reference proteome</keyword>
<sequence length="393" mass="43459">MASTAKTRPRKDDTKTLFHLVVFSHFTLAYSIFLLAAVGYAATYKPLLPVTNLSLVQAASSVPGLIYAYRSSPAVLAVFLTFQLLVGTSEFCFAIFSFVNGDVANGIGLIVMVPVQALLVFLAFYRPTNFHIPQLAKKMTESLFHKSEYVTPQITSLASVSVSSVQTAKRPRNKQKRRSNDKPSVRTTSPSIRSLPRSDMATSNLQLSKEIVNENKKNGTQSTERATQREKKPPADLPEKEAISESRICDEALSLQQLANTAALPVILERDLSNSIEQYLFEDCVRSSLKHEAQVSSATATSPKAADGKTASDSYKLIEMAKQMPNKEVVGKTPYATPLAAKVDLKDTKITKHEKRKFTEDVSSLTNSSEGSERKQRWQFVPKKNVVCKDEFP</sequence>
<keyword evidence="2" id="KW-0472">Membrane</keyword>
<feature type="compositionally biased region" description="Polar residues" evidence="1">
    <location>
        <begin position="361"/>
        <end position="370"/>
    </location>
</feature>
<reference evidence="3 4" key="2">
    <citation type="journal article" date="2019" name="G3 (Bethesda)">
        <title>Hybrid Assembly of the Genome of the Entomopathogenic Nematode Steinernema carpocapsae Identifies the X-Chromosome.</title>
        <authorList>
            <person name="Serra L."/>
            <person name="Macchietto M."/>
            <person name="Macias-Munoz A."/>
            <person name="McGill C.J."/>
            <person name="Rodriguez I.M."/>
            <person name="Rodriguez B."/>
            <person name="Murad R."/>
            <person name="Mortazavi A."/>
        </authorList>
    </citation>
    <scope>NUCLEOTIDE SEQUENCE [LARGE SCALE GENOMIC DNA]</scope>
    <source>
        <strain evidence="3 4">ALL</strain>
    </source>
</reference>
<dbReference type="Proteomes" id="UP000298663">
    <property type="component" value="Unassembled WGS sequence"/>
</dbReference>
<evidence type="ECO:0000256" key="2">
    <source>
        <dbReference type="SAM" id="Phobius"/>
    </source>
</evidence>
<gene>
    <name evidence="3" type="ORF">L596_028053</name>
</gene>
<feature type="transmembrane region" description="Helical" evidence="2">
    <location>
        <begin position="20"/>
        <end position="41"/>
    </location>
</feature>
<dbReference type="AlphaFoldDB" id="A0A4U5LXD6"/>
<keyword evidence="2" id="KW-1133">Transmembrane helix</keyword>
<protein>
    <submittedName>
        <fullName evidence="3">Uncharacterized protein</fullName>
    </submittedName>
</protein>
<proteinExistence type="predicted"/>
<feature type="region of interest" description="Disordered" evidence="1">
    <location>
        <begin position="165"/>
        <end position="242"/>
    </location>
</feature>
<comment type="caution">
    <text evidence="3">The sequence shown here is derived from an EMBL/GenBank/DDBJ whole genome shotgun (WGS) entry which is preliminary data.</text>
</comment>
<feature type="compositionally biased region" description="Basic and acidic residues" evidence="1">
    <location>
        <begin position="226"/>
        <end position="242"/>
    </location>
</feature>
<keyword evidence="2" id="KW-0812">Transmembrane</keyword>
<name>A0A4U5LXD6_STECR</name>
<feature type="transmembrane region" description="Helical" evidence="2">
    <location>
        <begin position="105"/>
        <end position="125"/>
    </location>
</feature>
<feature type="transmembrane region" description="Helical" evidence="2">
    <location>
        <begin position="76"/>
        <end position="99"/>
    </location>
</feature>
<feature type="region of interest" description="Disordered" evidence="1">
    <location>
        <begin position="356"/>
        <end position="377"/>
    </location>
</feature>
<evidence type="ECO:0000256" key="1">
    <source>
        <dbReference type="SAM" id="MobiDB-lite"/>
    </source>
</evidence>
<evidence type="ECO:0000313" key="3">
    <source>
        <dbReference type="EMBL" id="TKR60870.1"/>
    </source>
</evidence>